<dbReference type="WBParaSite" id="PSAMB.scaffold1025size36949.g10443.t1">
    <property type="protein sequence ID" value="PSAMB.scaffold1025size36949.g10443.t1"/>
    <property type="gene ID" value="PSAMB.scaffold1025size36949.g10443"/>
</dbReference>
<evidence type="ECO:0000256" key="1">
    <source>
        <dbReference type="SAM" id="Phobius"/>
    </source>
</evidence>
<sequence>MANLSKRSNVVFKFFDFECDVVDGVKLFLSLYTLTRLLIIAVAIRYQYHWLSWTADLLLLTVILISTLLAFTMKNPSLLWPFILVSGVGFALSLGILLIYMFLIAVIIFVPESEPQLHKIIGLFDEKGALPLLWICLACIGTLLLFIAIFQALQLIVVIQCHAFFKSLLPDCYVNRKLNRWSSTAYKLPRSVPIDINTSASVNVPMGFYI</sequence>
<feature type="transmembrane region" description="Helical" evidence="1">
    <location>
        <begin position="131"/>
        <end position="159"/>
    </location>
</feature>
<protein>
    <submittedName>
        <fullName evidence="3">Uncharacterized protein</fullName>
    </submittedName>
</protein>
<evidence type="ECO:0000313" key="2">
    <source>
        <dbReference type="Proteomes" id="UP000887566"/>
    </source>
</evidence>
<evidence type="ECO:0000313" key="3">
    <source>
        <dbReference type="WBParaSite" id="PSAMB.scaffold1025size36949.g10443.t1"/>
    </source>
</evidence>
<accession>A0A914UIT9</accession>
<feature type="transmembrane region" description="Helical" evidence="1">
    <location>
        <begin position="50"/>
        <end position="71"/>
    </location>
</feature>
<reference evidence="3" key="1">
    <citation type="submission" date="2022-11" db="UniProtKB">
        <authorList>
            <consortium name="WormBaseParasite"/>
        </authorList>
    </citation>
    <scope>IDENTIFICATION</scope>
</reference>
<keyword evidence="1" id="KW-1133">Transmembrane helix</keyword>
<keyword evidence="1" id="KW-0472">Membrane</keyword>
<dbReference type="Proteomes" id="UP000887566">
    <property type="component" value="Unplaced"/>
</dbReference>
<name>A0A914UIT9_9BILA</name>
<feature type="transmembrane region" description="Helical" evidence="1">
    <location>
        <begin position="78"/>
        <end position="111"/>
    </location>
</feature>
<organism evidence="2 3">
    <name type="scientific">Plectus sambesii</name>
    <dbReference type="NCBI Taxonomy" id="2011161"/>
    <lineage>
        <taxon>Eukaryota</taxon>
        <taxon>Metazoa</taxon>
        <taxon>Ecdysozoa</taxon>
        <taxon>Nematoda</taxon>
        <taxon>Chromadorea</taxon>
        <taxon>Plectida</taxon>
        <taxon>Plectina</taxon>
        <taxon>Plectoidea</taxon>
        <taxon>Plectidae</taxon>
        <taxon>Plectus</taxon>
    </lineage>
</organism>
<keyword evidence="1" id="KW-0812">Transmembrane</keyword>
<proteinExistence type="predicted"/>
<keyword evidence="2" id="KW-1185">Reference proteome</keyword>
<dbReference type="AlphaFoldDB" id="A0A914UIT9"/>
<feature type="transmembrane region" description="Helical" evidence="1">
    <location>
        <begin position="21"/>
        <end position="44"/>
    </location>
</feature>